<evidence type="ECO:0000259" key="2">
    <source>
        <dbReference type="Pfam" id="PF07727"/>
    </source>
</evidence>
<organism evidence="3 4">
    <name type="scientific">Cajanus cajan</name>
    <name type="common">Pigeon pea</name>
    <name type="synonym">Cajanus indicus</name>
    <dbReference type="NCBI Taxonomy" id="3821"/>
    <lineage>
        <taxon>Eukaryota</taxon>
        <taxon>Viridiplantae</taxon>
        <taxon>Streptophyta</taxon>
        <taxon>Embryophyta</taxon>
        <taxon>Tracheophyta</taxon>
        <taxon>Spermatophyta</taxon>
        <taxon>Magnoliopsida</taxon>
        <taxon>eudicotyledons</taxon>
        <taxon>Gunneridae</taxon>
        <taxon>Pentapetalae</taxon>
        <taxon>rosids</taxon>
        <taxon>fabids</taxon>
        <taxon>Fabales</taxon>
        <taxon>Fabaceae</taxon>
        <taxon>Papilionoideae</taxon>
        <taxon>50 kb inversion clade</taxon>
        <taxon>NPAAA clade</taxon>
        <taxon>indigoferoid/millettioid clade</taxon>
        <taxon>Phaseoleae</taxon>
        <taxon>Cajanus</taxon>
    </lineage>
</organism>
<sequence length="313" mass="35257">MPTRPSPSTPPPFLPISLPHPTPSSHPSPPKRPITRSQHGIYKPKKSFTLLTSMSKSPLPHNPISALRDPNWKKSMDDEYDALINNKIWELVPRPPNVNVIRSMWIFYHKYKSDGSFERHKAHLVSEGKTQQVGVDCGETFSSVVKPETIRIVLSLALSYAAEIIDRAGMSSCKPSPTPVDTKPKISAATSIPFEDPSLYRSLVVALQYLTFTRPEITYVVQQGCLFMHDPREEHMHALKRILHYIQGTMDLGLHLYPSSTSTILSYTDADWDGCLDTRRSTFGYCVFLGDNLMSWSAKQQPTLSRSSVEAKY</sequence>
<dbReference type="PANTHER" id="PTHR11439">
    <property type="entry name" value="GAG-POL-RELATED RETROTRANSPOSON"/>
    <property type="match status" value="1"/>
</dbReference>
<evidence type="ECO:0000313" key="3">
    <source>
        <dbReference type="EMBL" id="KYP50099.1"/>
    </source>
</evidence>
<reference evidence="3" key="1">
    <citation type="journal article" date="2012" name="Nat. Biotechnol.">
        <title>Draft genome sequence of pigeonpea (Cajanus cajan), an orphan legume crop of resource-poor farmers.</title>
        <authorList>
            <person name="Varshney R.K."/>
            <person name="Chen W."/>
            <person name="Li Y."/>
            <person name="Bharti A.K."/>
            <person name="Saxena R.K."/>
            <person name="Schlueter J.A."/>
            <person name="Donoghue M.T."/>
            <person name="Azam S."/>
            <person name="Fan G."/>
            <person name="Whaley A.M."/>
            <person name="Farmer A.D."/>
            <person name="Sheridan J."/>
            <person name="Iwata A."/>
            <person name="Tuteja R."/>
            <person name="Penmetsa R.V."/>
            <person name="Wu W."/>
            <person name="Upadhyaya H.D."/>
            <person name="Yang S.P."/>
            <person name="Shah T."/>
            <person name="Saxena K.B."/>
            <person name="Michael T."/>
            <person name="McCombie W.R."/>
            <person name="Yang B."/>
            <person name="Zhang G."/>
            <person name="Yang H."/>
            <person name="Wang J."/>
            <person name="Spillane C."/>
            <person name="Cook D.R."/>
            <person name="May G.D."/>
            <person name="Xu X."/>
            <person name="Jackson S.A."/>
        </authorList>
    </citation>
    <scope>NUCLEOTIDE SEQUENCE [LARGE SCALE GENOMIC DNA]</scope>
</reference>
<dbReference type="AlphaFoldDB" id="A0A151S5N2"/>
<keyword evidence="4" id="KW-1185">Reference proteome</keyword>
<evidence type="ECO:0000313" key="4">
    <source>
        <dbReference type="Proteomes" id="UP000075243"/>
    </source>
</evidence>
<gene>
    <name evidence="3" type="ORF">KK1_028174</name>
</gene>
<accession>A0A151S5N2</accession>
<proteinExistence type="predicted"/>
<name>A0A151S5N2_CAJCA</name>
<dbReference type="EMBL" id="KQ483462">
    <property type="protein sequence ID" value="KYP50099.1"/>
    <property type="molecule type" value="Genomic_DNA"/>
</dbReference>
<feature type="compositionally biased region" description="Pro residues" evidence="1">
    <location>
        <begin position="1"/>
        <end position="32"/>
    </location>
</feature>
<protein>
    <recommendedName>
        <fullName evidence="2">Reverse transcriptase Ty1/copia-type domain-containing protein</fullName>
    </recommendedName>
</protein>
<dbReference type="OMA" id="FERHKAH"/>
<dbReference type="Pfam" id="PF07727">
    <property type="entry name" value="RVT_2"/>
    <property type="match status" value="1"/>
</dbReference>
<dbReference type="Gramene" id="C.cajan_30138.t">
    <property type="protein sequence ID" value="C.cajan_30138.t"/>
    <property type="gene ID" value="C.cajan_30138"/>
</dbReference>
<feature type="domain" description="Reverse transcriptase Ty1/copia-type" evidence="2">
    <location>
        <begin position="86"/>
        <end position="162"/>
    </location>
</feature>
<dbReference type="Proteomes" id="UP000075243">
    <property type="component" value="Unassembled WGS sequence"/>
</dbReference>
<evidence type="ECO:0000256" key="1">
    <source>
        <dbReference type="SAM" id="MobiDB-lite"/>
    </source>
</evidence>
<feature type="region of interest" description="Disordered" evidence="1">
    <location>
        <begin position="1"/>
        <end position="41"/>
    </location>
</feature>
<dbReference type="InterPro" id="IPR013103">
    <property type="entry name" value="RVT_2"/>
</dbReference>
<dbReference type="CDD" id="cd09272">
    <property type="entry name" value="RNase_HI_RT_Ty1"/>
    <property type="match status" value="1"/>
</dbReference>
<dbReference type="PANTHER" id="PTHR11439:SF524">
    <property type="entry name" value="RNA-DIRECTED DNA POLYMERASE, PROTEIN KINASE RLK-PELLE-DLSV FAMILY"/>
    <property type="match status" value="1"/>
</dbReference>